<accession>A0A1H9CWQ2</accession>
<evidence type="ECO:0000256" key="1">
    <source>
        <dbReference type="ARBA" id="ARBA00009477"/>
    </source>
</evidence>
<proteinExistence type="inferred from homology"/>
<dbReference type="GO" id="GO:0015562">
    <property type="term" value="F:efflux transmembrane transporter activity"/>
    <property type="evidence" value="ECO:0007669"/>
    <property type="project" value="TreeGrafter"/>
</dbReference>
<feature type="compositionally biased region" description="Basic and acidic residues" evidence="2">
    <location>
        <begin position="1"/>
        <end position="13"/>
    </location>
</feature>
<evidence type="ECO:0000259" key="4">
    <source>
        <dbReference type="Pfam" id="PF25954"/>
    </source>
</evidence>
<dbReference type="Pfam" id="PF25917">
    <property type="entry name" value="BSH_RND"/>
    <property type="match status" value="1"/>
</dbReference>
<name>A0A1H9CWQ2_9GAMM</name>
<dbReference type="PANTHER" id="PTHR30469:SF38">
    <property type="entry name" value="HLYD FAMILY SECRETION PROTEIN"/>
    <property type="match status" value="1"/>
</dbReference>
<gene>
    <name evidence="5" type="ORF">SAMN04488038_103211</name>
</gene>
<feature type="region of interest" description="Disordered" evidence="2">
    <location>
        <begin position="1"/>
        <end position="25"/>
    </location>
</feature>
<keyword evidence="6" id="KW-1185">Reference proteome</keyword>
<organism evidence="5 6">
    <name type="scientific">Solimonas aquatica</name>
    <dbReference type="NCBI Taxonomy" id="489703"/>
    <lineage>
        <taxon>Bacteria</taxon>
        <taxon>Pseudomonadati</taxon>
        <taxon>Pseudomonadota</taxon>
        <taxon>Gammaproteobacteria</taxon>
        <taxon>Nevskiales</taxon>
        <taxon>Nevskiaceae</taxon>
        <taxon>Solimonas</taxon>
    </lineage>
</organism>
<dbReference type="RefSeq" id="WP_177188850.1">
    <property type="nucleotide sequence ID" value="NZ_FOFS01000003.1"/>
</dbReference>
<evidence type="ECO:0000259" key="3">
    <source>
        <dbReference type="Pfam" id="PF25917"/>
    </source>
</evidence>
<feature type="domain" description="Multidrug resistance protein MdtA-like barrel-sandwich hybrid" evidence="3">
    <location>
        <begin position="83"/>
        <end position="230"/>
    </location>
</feature>
<reference evidence="6" key="1">
    <citation type="submission" date="2016-10" db="EMBL/GenBank/DDBJ databases">
        <authorList>
            <person name="Varghese N."/>
            <person name="Submissions S."/>
        </authorList>
    </citation>
    <scope>NUCLEOTIDE SEQUENCE [LARGE SCALE GENOMIC DNA]</scope>
    <source>
        <strain evidence="6">DSM 25927</strain>
    </source>
</reference>
<dbReference type="InterPro" id="IPR006143">
    <property type="entry name" value="RND_pump_MFP"/>
</dbReference>
<dbReference type="AlphaFoldDB" id="A0A1H9CWQ2"/>
<dbReference type="Pfam" id="PF25954">
    <property type="entry name" value="Beta-barrel_RND_2"/>
    <property type="match status" value="1"/>
</dbReference>
<dbReference type="EMBL" id="FOFS01000003">
    <property type="protein sequence ID" value="SEQ05615.1"/>
    <property type="molecule type" value="Genomic_DNA"/>
</dbReference>
<dbReference type="Proteomes" id="UP000199233">
    <property type="component" value="Unassembled WGS sequence"/>
</dbReference>
<dbReference type="GO" id="GO:1990281">
    <property type="term" value="C:efflux pump complex"/>
    <property type="evidence" value="ECO:0007669"/>
    <property type="project" value="TreeGrafter"/>
</dbReference>
<evidence type="ECO:0000313" key="6">
    <source>
        <dbReference type="Proteomes" id="UP000199233"/>
    </source>
</evidence>
<dbReference type="Gene3D" id="2.40.50.100">
    <property type="match status" value="1"/>
</dbReference>
<evidence type="ECO:0000313" key="5">
    <source>
        <dbReference type="EMBL" id="SEQ05615.1"/>
    </source>
</evidence>
<comment type="similarity">
    <text evidence="1">Belongs to the membrane fusion protein (MFP) (TC 8.A.1) family.</text>
</comment>
<dbReference type="FunFam" id="2.40.30.170:FF:000010">
    <property type="entry name" value="Efflux RND transporter periplasmic adaptor subunit"/>
    <property type="match status" value="1"/>
</dbReference>
<dbReference type="SUPFAM" id="SSF111369">
    <property type="entry name" value="HlyD-like secretion proteins"/>
    <property type="match status" value="1"/>
</dbReference>
<protein>
    <submittedName>
        <fullName evidence="5">RND family efflux transporter, MFP subunit</fullName>
    </submittedName>
</protein>
<dbReference type="InterPro" id="IPR058792">
    <property type="entry name" value="Beta-barrel_RND_2"/>
</dbReference>
<dbReference type="Gene3D" id="2.40.420.20">
    <property type="match status" value="1"/>
</dbReference>
<dbReference type="InterPro" id="IPR058625">
    <property type="entry name" value="MdtA-like_BSH"/>
</dbReference>
<evidence type="ECO:0000256" key="2">
    <source>
        <dbReference type="SAM" id="MobiDB-lite"/>
    </source>
</evidence>
<dbReference type="Gene3D" id="2.40.30.170">
    <property type="match status" value="1"/>
</dbReference>
<sequence>MKDLDLGKLRVERNSSAPKPAAPRPRLPLSRRNVLIGLGVLLLLVLLLKPSAAPVQTTQVVSAWPSQQYARLNATGFVVARNRAAITAKTAGRLEWLGVNEGDAVKSGQLLARLESRDLAASYEAAKANAQGAAAAVLSAASEQDDAQRNVDRVEILFKKKLVALLNLQDARSRLARASAGVASAKAAQSAARANEEVARTTLEYAQIRAPFDGVVIARGANVGDIVSPGMVSADGKGALLVVADMSTLEVAADVSESSLAEVRIGQPCEIALDAFPERRFRGEVAVIVPAINRASATVTTRVRILDADPAILPDMSARVSFLSQAVPVLDKPVLAVNPQAIVEHDGQSLVYRIGDDGRAHAVPVKPGAELGSVREVSGELSAGTLLVLNAAQVSDGKRLKLAEAK</sequence>
<dbReference type="NCBIfam" id="TIGR01730">
    <property type="entry name" value="RND_mfp"/>
    <property type="match status" value="1"/>
</dbReference>
<feature type="domain" description="CusB-like beta-barrel" evidence="4">
    <location>
        <begin position="251"/>
        <end position="325"/>
    </location>
</feature>
<dbReference type="PANTHER" id="PTHR30469">
    <property type="entry name" value="MULTIDRUG RESISTANCE PROTEIN MDTA"/>
    <property type="match status" value="1"/>
</dbReference>
<dbReference type="STRING" id="489703.SAMN04488038_103211"/>